<evidence type="ECO:0000256" key="9">
    <source>
        <dbReference type="ARBA" id="ARBA00023180"/>
    </source>
</evidence>
<comment type="subcellular location">
    <subcellularLocation>
        <location evidence="1">Endoplasmic reticulum membrane</location>
        <topology evidence="1">Multi-pass membrane protein</topology>
    </subcellularLocation>
</comment>
<evidence type="ECO:0000256" key="3">
    <source>
        <dbReference type="ARBA" id="ARBA00005316"/>
    </source>
</evidence>
<keyword evidence="4" id="KW-0337">GPI-anchor biosynthesis</keyword>
<dbReference type="PANTHER" id="PTHR21072:SF13">
    <property type="entry name" value="GPI TRANSAMIDASE COMPONENT PIG-S"/>
    <property type="match status" value="1"/>
</dbReference>
<dbReference type="AlphaFoldDB" id="A0A183B2R6"/>
<dbReference type="InterPro" id="IPR019540">
    <property type="entry name" value="PtdIno-glycan_biosynth_class_S"/>
</dbReference>
<keyword evidence="6" id="KW-0256">Endoplasmic reticulum</keyword>
<evidence type="ECO:0000256" key="8">
    <source>
        <dbReference type="ARBA" id="ARBA00023136"/>
    </source>
</evidence>
<reference evidence="10 11" key="2">
    <citation type="submission" date="2018-11" db="EMBL/GenBank/DDBJ databases">
        <authorList>
            <consortium name="Pathogen Informatics"/>
        </authorList>
    </citation>
    <scope>NUCLEOTIDE SEQUENCE [LARGE SCALE GENOMIC DNA]</scope>
    <source>
        <strain evidence="10 11">Egypt</strain>
    </source>
</reference>
<keyword evidence="9" id="KW-0325">Glycoprotein</keyword>
<sequence length="381" mass="42490">MTKQLPPSTAYEITVTVLTNADETRDNGNNNNNASATSWHAQLLRDPTVWLQDHVQSAFRSWLPYVDIQFFSQRLHAVNIEHLQPSYISADRKYRYYAQSDVSTLVNHLESYLGAPQAASAATRDLAGTKPGLHLILSVAMPSGTTPPNCPDPLRFHLPSAWSPFTLTNVAVVPQWGGLFFVDAPDPCTRGPSDSTAPEDVKLAHQLISVIRVLLGLPDRKPDLQNLVELRSTGIISTRRNFHTQLDGWFLRRTIESLLSIKVTMTSLVDLLSRFPNMVINDHVAHEVTRSTQVWAQTLDALANARTGPNHTSIHFGTVFLSAQDALESVNSAFFDHSLLGRLYFQEDQKYGIYVPLFLPIGFGILSSTKTAFRILFPRES</sequence>
<name>A0A183B2R6_9TREM</name>
<comment type="similarity">
    <text evidence="3">Belongs to the PIGS family.</text>
</comment>
<dbReference type="GO" id="GO:0042765">
    <property type="term" value="C:GPI-anchor transamidase complex"/>
    <property type="evidence" value="ECO:0007669"/>
    <property type="project" value="InterPro"/>
</dbReference>
<dbReference type="GO" id="GO:0016255">
    <property type="term" value="P:attachment of GPI anchor to protein"/>
    <property type="evidence" value="ECO:0007669"/>
    <property type="project" value="InterPro"/>
</dbReference>
<dbReference type="Proteomes" id="UP000272942">
    <property type="component" value="Unassembled WGS sequence"/>
</dbReference>
<reference evidence="12" key="1">
    <citation type="submission" date="2016-06" db="UniProtKB">
        <authorList>
            <consortium name="WormBaseParasite"/>
        </authorList>
    </citation>
    <scope>IDENTIFICATION</scope>
</reference>
<evidence type="ECO:0000313" key="10">
    <source>
        <dbReference type="EMBL" id="VDP90773.1"/>
    </source>
</evidence>
<accession>A0A183B2R6</accession>
<evidence type="ECO:0000256" key="7">
    <source>
        <dbReference type="ARBA" id="ARBA00022989"/>
    </source>
</evidence>
<dbReference type="OrthoDB" id="28748at2759"/>
<dbReference type="EMBL" id="UZAN01055244">
    <property type="protein sequence ID" value="VDP90773.1"/>
    <property type="molecule type" value="Genomic_DNA"/>
</dbReference>
<keyword evidence="5" id="KW-0812">Transmembrane</keyword>
<dbReference type="Pfam" id="PF10510">
    <property type="entry name" value="PIG-S"/>
    <property type="match status" value="1"/>
</dbReference>
<evidence type="ECO:0000256" key="4">
    <source>
        <dbReference type="ARBA" id="ARBA00022502"/>
    </source>
</evidence>
<proteinExistence type="inferred from homology"/>
<keyword evidence="11" id="KW-1185">Reference proteome</keyword>
<evidence type="ECO:0000313" key="11">
    <source>
        <dbReference type="Proteomes" id="UP000272942"/>
    </source>
</evidence>
<evidence type="ECO:0000256" key="5">
    <source>
        <dbReference type="ARBA" id="ARBA00022692"/>
    </source>
</evidence>
<dbReference type="UniPathway" id="UPA00196"/>
<keyword evidence="7" id="KW-1133">Transmembrane helix</keyword>
<dbReference type="PANTHER" id="PTHR21072">
    <property type="entry name" value="GPI TRANSAMIDASE COMPONENT PIG-S"/>
    <property type="match status" value="1"/>
</dbReference>
<evidence type="ECO:0000256" key="6">
    <source>
        <dbReference type="ARBA" id="ARBA00022824"/>
    </source>
</evidence>
<comment type="pathway">
    <text evidence="2">Glycolipid biosynthesis; glycosylphosphatidylinositol-anchor biosynthesis.</text>
</comment>
<evidence type="ECO:0000313" key="12">
    <source>
        <dbReference type="WBParaSite" id="ECPE_0001354001-mRNA-1"/>
    </source>
</evidence>
<evidence type="ECO:0000256" key="2">
    <source>
        <dbReference type="ARBA" id="ARBA00004687"/>
    </source>
</evidence>
<evidence type="ECO:0000256" key="1">
    <source>
        <dbReference type="ARBA" id="ARBA00004477"/>
    </source>
</evidence>
<keyword evidence="8" id="KW-0472">Membrane</keyword>
<dbReference type="WBParaSite" id="ECPE_0001354001-mRNA-1">
    <property type="protein sequence ID" value="ECPE_0001354001-mRNA-1"/>
    <property type="gene ID" value="ECPE_0001354001"/>
</dbReference>
<gene>
    <name evidence="10" type="ORF">ECPE_LOCUS13501</name>
</gene>
<dbReference type="GO" id="GO:0006506">
    <property type="term" value="P:GPI anchor biosynthetic process"/>
    <property type="evidence" value="ECO:0007669"/>
    <property type="project" value="UniProtKB-UniPathway"/>
</dbReference>
<organism evidence="12">
    <name type="scientific">Echinostoma caproni</name>
    <dbReference type="NCBI Taxonomy" id="27848"/>
    <lineage>
        <taxon>Eukaryota</taxon>
        <taxon>Metazoa</taxon>
        <taxon>Spiralia</taxon>
        <taxon>Lophotrochozoa</taxon>
        <taxon>Platyhelminthes</taxon>
        <taxon>Trematoda</taxon>
        <taxon>Digenea</taxon>
        <taxon>Plagiorchiida</taxon>
        <taxon>Echinostomata</taxon>
        <taxon>Echinostomatoidea</taxon>
        <taxon>Echinostomatidae</taxon>
        <taxon>Echinostoma</taxon>
    </lineage>
</organism>
<protein>
    <submittedName>
        <fullName evidence="12">GPI transamidase component PIG-S</fullName>
    </submittedName>
</protein>